<name>A0ABD2CHJ6_VESMC</name>
<gene>
    <name evidence="1" type="ORF">V1477_007088</name>
</gene>
<keyword evidence="2" id="KW-1185">Reference proteome</keyword>
<dbReference type="Proteomes" id="UP001607303">
    <property type="component" value="Unassembled WGS sequence"/>
</dbReference>
<dbReference type="AlphaFoldDB" id="A0ABD2CHJ6"/>
<comment type="caution">
    <text evidence="1">The sequence shown here is derived from an EMBL/GenBank/DDBJ whole genome shotgun (WGS) entry which is preliminary data.</text>
</comment>
<dbReference type="EMBL" id="JAYRBN010000050">
    <property type="protein sequence ID" value="KAL2744546.1"/>
    <property type="molecule type" value="Genomic_DNA"/>
</dbReference>
<evidence type="ECO:0000313" key="2">
    <source>
        <dbReference type="Proteomes" id="UP001607303"/>
    </source>
</evidence>
<sequence length="104" mass="12136">MYSALMLTYTITKPGMINSLNIFYTKLLCDYDKCCYQELVVMIVAVRNGNNSSHRTRSTGKRNTFPVVETRNRNCRWRPICHAYNIVPSVSRADSLYKRKSSRF</sequence>
<proteinExistence type="predicted"/>
<accession>A0ABD2CHJ6</accession>
<reference evidence="1 2" key="1">
    <citation type="journal article" date="2024" name="Ann. Entomol. Soc. Am.">
        <title>Genomic analyses of the southern and eastern yellowjacket wasps (Hymenoptera: Vespidae) reveal evolutionary signatures of social life.</title>
        <authorList>
            <person name="Catto M.A."/>
            <person name="Caine P.B."/>
            <person name="Orr S.E."/>
            <person name="Hunt B.G."/>
            <person name="Goodisman M.A.D."/>
        </authorList>
    </citation>
    <scope>NUCLEOTIDE SEQUENCE [LARGE SCALE GENOMIC DNA]</scope>
    <source>
        <strain evidence="1">232</strain>
        <tissue evidence="1">Head and thorax</tissue>
    </source>
</reference>
<protein>
    <submittedName>
        <fullName evidence="1">Uncharacterized protein</fullName>
    </submittedName>
</protein>
<evidence type="ECO:0000313" key="1">
    <source>
        <dbReference type="EMBL" id="KAL2744546.1"/>
    </source>
</evidence>
<organism evidence="1 2">
    <name type="scientific">Vespula maculifrons</name>
    <name type="common">Eastern yellow jacket</name>
    <name type="synonym">Wasp</name>
    <dbReference type="NCBI Taxonomy" id="7453"/>
    <lineage>
        <taxon>Eukaryota</taxon>
        <taxon>Metazoa</taxon>
        <taxon>Ecdysozoa</taxon>
        <taxon>Arthropoda</taxon>
        <taxon>Hexapoda</taxon>
        <taxon>Insecta</taxon>
        <taxon>Pterygota</taxon>
        <taxon>Neoptera</taxon>
        <taxon>Endopterygota</taxon>
        <taxon>Hymenoptera</taxon>
        <taxon>Apocrita</taxon>
        <taxon>Aculeata</taxon>
        <taxon>Vespoidea</taxon>
        <taxon>Vespidae</taxon>
        <taxon>Vespinae</taxon>
        <taxon>Vespula</taxon>
    </lineage>
</organism>